<dbReference type="STRING" id="194439.CT1047"/>
<dbReference type="HOGENOM" id="CLU_3342020_0_0_10"/>
<dbReference type="EMBL" id="AE006470">
    <property type="protein sequence ID" value="AAM72280.1"/>
    <property type="molecule type" value="Genomic_DNA"/>
</dbReference>
<protein>
    <submittedName>
        <fullName evidence="2">Uncharacterized protein</fullName>
    </submittedName>
</protein>
<evidence type="ECO:0000313" key="3">
    <source>
        <dbReference type="Proteomes" id="UP000001007"/>
    </source>
</evidence>
<evidence type="ECO:0000256" key="1">
    <source>
        <dbReference type="SAM" id="MobiDB-lite"/>
    </source>
</evidence>
<keyword evidence="3" id="KW-1185">Reference proteome</keyword>
<gene>
    <name evidence="2" type="ordered locus">CT1047</name>
</gene>
<evidence type="ECO:0000313" key="2">
    <source>
        <dbReference type="EMBL" id="AAM72280.1"/>
    </source>
</evidence>
<accession>Q8KDK1</accession>
<reference evidence="2 3" key="1">
    <citation type="journal article" date="2002" name="Proc. Natl. Acad. Sci. U.S.A.">
        <title>The complete genome sequence of Chlorobium tepidum TLS, a photosynthetic, anaerobic, green-sulfur bacterium.</title>
        <authorList>
            <person name="Eisen J.A."/>
            <person name="Nelson K.E."/>
            <person name="Paulsen I.T."/>
            <person name="Heidelberg J.F."/>
            <person name="Wu M."/>
            <person name="Dodson R.J."/>
            <person name="Deboy R."/>
            <person name="Gwinn M.L."/>
            <person name="Nelson W.C."/>
            <person name="Haft D.H."/>
            <person name="Hickey E.K."/>
            <person name="Peterson J.D."/>
            <person name="Durkin A.S."/>
            <person name="Kolonay J.L."/>
            <person name="Yang F."/>
            <person name="Holt I."/>
            <person name="Umayam L.A."/>
            <person name="Mason T."/>
            <person name="Brenner M."/>
            <person name="Shea T.P."/>
            <person name="Parksey D."/>
            <person name="Nierman W.C."/>
            <person name="Feldblyum T.V."/>
            <person name="Hansen C.L."/>
            <person name="Craven M.B."/>
            <person name="Radune D."/>
            <person name="Vamathevan J."/>
            <person name="Khouri H."/>
            <person name="White O."/>
            <person name="Gruber T.M."/>
            <person name="Ketchum K.A."/>
            <person name="Venter J.C."/>
            <person name="Tettelin H."/>
            <person name="Bryant D.A."/>
            <person name="Fraser C.M."/>
        </authorList>
    </citation>
    <scope>NUCLEOTIDE SEQUENCE [LARGE SCALE GENOMIC DNA]</scope>
    <source>
        <strain evidence="3">ATCC 49652 / DSM 12025 / NBRC 103806 / TLS</strain>
    </source>
</reference>
<feature type="compositionally biased region" description="Polar residues" evidence="1">
    <location>
        <begin position="1"/>
        <end position="15"/>
    </location>
</feature>
<dbReference type="Proteomes" id="UP000001007">
    <property type="component" value="Chromosome"/>
</dbReference>
<dbReference type="KEGG" id="cte:CT1047"/>
<dbReference type="AlphaFoldDB" id="Q8KDK1"/>
<dbReference type="EnsemblBacteria" id="AAM72280">
    <property type="protein sequence ID" value="AAM72280"/>
    <property type="gene ID" value="CT1047"/>
</dbReference>
<proteinExistence type="predicted"/>
<sequence length="37" mass="4188">MLSIANSMQGQSSRSCLLPRPKRSARQAVQLRYLLAR</sequence>
<feature type="region of interest" description="Disordered" evidence="1">
    <location>
        <begin position="1"/>
        <end position="24"/>
    </location>
</feature>
<organism evidence="2 3">
    <name type="scientific">Chlorobaculum tepidum (strain ATCC 49652 / DSM 12025 / NBRC 103806 / TLS)</name>
    <name type="common">Chlorobium tepidum</name>
    <dbReference type="NCBI Taxonomy" id="194439"/>
    <lineage>
        <taxon>Bacteria</taxon>
        <taxon>Pseudomonadati</taxon>
        <taxon>Chlorobiota</taxon>
        <taxon>Chlorobiia</taxon>
        <taxon>Chlorobiales</taxon>
        <taxon>Chlorobiaceae</taxon>
        <taxon>Chlorobaculum</taxon>
    </lineage>
</organism>
<name>Q8KDK1_CHLTE</name>